<gene>
    <name evidence="8" type="ORF">GCM10025881_27390</name>
</gene>
<evidence type="ECO:0000256" key="1">
    <source>
        <dbReference type="ARBA" id="ARBA00007074"/>
    </source>
</evidence>
<dbReference type="PANTHER" id="PTHR47053:SF1">
    <property type="entry name" value="MUREIN DD-ENDOPEPTIDASE MEPH-RELATED"/>
    <property type="match status" value="1"/>
</dbReference>
<dbReference type="Pfam" id="PF00877">
    <property type="entry name" value="NLPC_P60"/>
    <property type="match status" value="1"/>
</dbReference>
<protein>
    <recommendedName>
        <fullName evidence="7">NlpC/P60 domain-containing protein</fullName>
    </recommendedName>
</protein>
<keyword evidence="6" id="KW-0472">Membrane</keyword>
<feature type="transmembrane region" description="Helical" evidence="6">
    <location>
        <begin position="35"/>
        <end position="58"/>
    </location>
</feature>
<evidence type="ECO:0000256" key="3">
    <source>
        <dbReference type="ARBA" id="ARBA00022801"/>
    </source>
</evidence>
<keyword evidence="6" id="KW-1133">Transmembrane helix</keyword>
<evidence type="ECO:0000256" key="6">
    <source>
        <dbReference type="SAM" id="Phobius"/>
    </source>
</evidence>
<dbReference type="InterPro" id="IPR051202">
    <property type="entry name" value="Peptidase_C40"/>
</dbReference>
<dbReference type="EMBL" id="BSVB01000001">
    <property type="protein sequence ID" value="GMA95915.1"/>
    <property type="molecule type" value="Genomic_DNA"/>
</dbReference>
<dbReference type="Gene3D" id="3.90.1720.10">
    <property type="entry name" value="endopeptidase domain like (from Nostoc punctiforme)"/>
    <property type="match status" value="1"/>
</dbReference>
<evidence type="ECO:0000256" key="2">
    <source>
        <dbReference type="ARBA" id="ARBA00022670"/>
    </source>
</evidence>
<comment type="similarity">
    <text evidence="1">Belongs to the peptidase C40 family.</text>
</comment>
<feature type="domain" description="NlpC/P60" evidence="7">
    <location>
        <begin position="141"/>
        <end position="254"/>
    </location>
</feature>
<keyword evidence="3" id="KW-0378">Hydrolase</keyword>
<keyword evidence="4" id="KW-0788">Thiol protease</keyword>
<feature type="region of interest" description="Disordered" evidence="5">
    <location>
        <begin position="1"/>
        <end position="26"/>
    </location>
</feature>
<reference evidence="9" key="1">
    <citation type="journal article" date="2019" name="Int. J. Syst. Evol. Microbiol.">
        <title>The Global Catalogue of Microorganisms (GCM) 10K type strain sequencing project: providing services to taxonomists for standard genome sequencing and annotation.</title>
        <authorList>
            <consortium name="The Broad Institute Genomics Platform"/>
            <consortium name="The Broad Institute Genome Sequencing Center for Infectious Disease"/>
            <person name="Wu L."/>
            <person name="Ma J."/>
        </authorList>
    </citation>
    <scope>NUCLEOTIDE SEQUENCE [LARGE SCALE GENOMIC DNA]</scope>
    <source>
        <strain evidence="9">NBRC 108894</strain>
    </source>
</reference>
<evidence type="ECO:0000256" key="4">
    <source>
        <dbReference type="ARBA" id="ARBA00022807"/>
    </source>
</evidence>
<dbReference type="SUPFAM" id="SSF54001">
    <property type="entry name" value="Cysteine proteinases"/>
    <property type="match status" value="1"/>
</dbReference>
<dbReference type="InterPro" id="IPR038765">
    <property type="entry name" value="Papain-like_cys_pep_sf"/>
</dbReference>
<proteinExistence type="inferred from homology"/>
<evidence type="ECO:0000259" key="7">
    <source>
        <dbReference type="PROSITE" id="PS51935"/>
    </source>
</evidence>
<name>A0ABQ6K8I9_9MICO</name>
<organism evidence="8 9">
    <name type="scientific">Pseudolysinimonas kribbensis</name>
    <dbReference type="NCBI Taxonomy" id="433641"/>
    <lineage>
        <taxon>Bacteria</taxon>
        <taxon>Bacillati</taxon>
        <taxon>Actinomycetota</taxon>
        <taxon>Actinomycetes</taxon>
        <taxon>Micrococcales</taxon>
        <taxon>Microbacteriaceae</taxon>
        <taxon>Pseudolysinimonas</taxon>
    </lineage>
</organism>
<evidence type="ECO:0000313" key="8">
    <source>
        <dbReference type="EMBL" id="GMA95915.1"/>
    </source>
</evidence>
<dbReference type="PANTHER" id="PTHR47053">
    <property type="entry name" value="MUREIN DD-ENDOPEPTIDASE MEPH-RELATED"/>
    <property type="match status" value="1"/>
</dbReference>
<dbReference type="InterPro" id="IPR000064">
    <property type="entry name" value="NLP_P60_dom"/>
</dbReference>
<keyword evidence="9" id="KW-1185">Reference proteome</keyword>
<sequence>MLSGNSGTRAADSNPTTALASRTPASTRTRVRPGWLNLAVVAVAVPAIFCTVALPAYAATKPPASSAGAAASAQLEKLKEAGAQTTVVDAAALSVGARDAYSATSAAELRRAELKAQMAARARLYNGPSVSQLLAHPPYPGFSLAAVAAVAQKYQGVPYVYGGATPAGFDCSGFVEYVYAQFGVALPHSSRAQGALPRIAPSAAVPGDIVVFDTGSHVGIYLGGNMMIHAPYPGRTVSIQAIYTTNHYFVRAGI</sequence>
<evidence type="ECO:0000313" key="9">
    <source>
        <dbReference type="Proteomes" id="UP001157034"/>
    </source>
</evidence>
<accession>A0ABQ6K8I9</accession>
<dbReference type="PROSITE" id="PS51935">
    <property type="entry name" value="NLPC_P60"/>
    <property type="match status" value="1"/>
</dbReference>
<evidence type="ECO:0000256" key="5">
    <source>
        <dbReference type="SAM" id="MobiDB-lite"/>
    </source>
</evidence>
<comment type="caution">
    <text evidence="8">The sequence shown here is derived from an EMBL/GenBank/DDBJ whole genome shotgun (WGS) entry which is preliminary data.</text>
</comment>
<dbReference type="Proteomes" id="UP001157034">
    <property type="component" value="Unassembled WGS sequence"/>
</dbReference>
<keyword evidence="2" id="KW-0645">Protease</keyword>
<dbReference type="RefSeq" id="WP_284254596.1">
    <property type="nucleotide sequence ID" value="NZ_BAAAQO010000004.1"/>
</dbReference>
<keyword evidence="6" id="KW-0812">Transmembrane</keyword>